<feature type="transmembrane region" description="Helical" evidence="7">
    <location>
        <begin position="188"/>
        <end position="209"/>
    </location>
</feature>
<protein>
    <recommendedName>
        <fullName evidence="8">Major facilitator superfamily (MFS) profile domain-containing protein</fullName>
    </recommendedName>
</protein>
<dbReference type="PROSITE" id="PS50850">
    <property type="entry name" value="MFS"/>
    <property type="match status" value="1"/>
</dbReference>
<feature type="transmembrane region" description="Helical" evidence="7">
    <location>
        <begin position="339"/>
        <end position="356"/>
    </location>
</feature>
<comment type="subcellular location">
    <subcellularLocation>
        <location evidence="1">Membrane</location>
        <topology evidence="1">Multi-pass membrane protein</topology>
    </subcellularLocation>
</comment>
<keyword evidence="10" id="KW-1185">Reference proteome</keyword>
<dbReference type="GO" id="GO:0022857">
    <property type="term" value="F:transmembrane transporter activity"/>
    <property type="evidence" value="ECO:0007669"/>
    <property type="project" value="InterPro"/>
</dbReference>
<evidence type="ECO:0000313" key="10">
    <source>
        <dbReference type="Proteomes" id="UP000283090"/>
    </source>
</evidence>
<dbReference type="PANTHER" id="PTHR43791:SF19">
    <property type="entry name" value="TRANSPORTER, PUTATIVE (AFU_ORTHOLOGUE AFUA_1G01812)-RELATED"/>
    <property type="match status" value="1"/>
</dbReference>
<comment type="caution">
    <text evidence="9">The sequence shown here is derived from an EMBL/GenBank/DDBJ whole genome shotgun (WGS) entry which is preliminary data.</text>
</comment>
<evidence type="ECO:0000256" key="4">
    <source>
        <dbReference type="ARBA" id="ARBA00022989"/>
    </source>
</evidence>
<keyword evidence="5 7" id="KW-0472">Membrane</keyword>
<keyword evidence="4 7" id="KW-1133">Transmembrane helix</keyword>
<keyword evidence="2" id="KW-0813">Transport</keyword>
<name>A0A436ZMX2_ARTFL</name>
<feature type="transmembrane region" description="Helical" evidence="7">
    <location>
        <begin position="299"/>
        <end position="319"/>
    </location>
</feature>
<dbReference type="GO" id="GO:0016020">
    <property type="term" value="C:membrane"/>
    <property type="evidence" value="ECO:0007669"/>
    <property type="project" value="UniProtKB-SubCell"/>
</dbReference>
<feature type="transmembrane region" description="Helical" evidence="7">
    <location>
        <begin position="221"/>
        <end position="243"/>
    </location>
</feature>
<dbReference type="GeneID" id="93590450"/>
<feature type="transmembrane region" description="Helical" evidence="7">
    <location>
        <begin position="129"/>
        <end position="148"/>
    </location>
</feature>
<dbReference type="OrthoDB" id="2962993at2759"/>
<dbReference type="SUPFAM" id="SSF103473">
    <property type="entry name" value="MFS general substrate transporter"/>
    <property type="match status" value="1"/>
</dbReference>
<feature type="domain" description="Major facilitator superfamily (MFS) profile" evidence="8">
    <location>
        <begin position="60"/>
        <end position="482"/>
    </location>
</feature>
<feature type="transmembrane region" description="Helical" evidence="7">
    <location>
        <begin position="456"/>
        <end position="478"/>
    </location>
</feature>
<dbReference type="VEuPathDB" id="FungiDB:DFL_008139"/>
<sequence>MPMHLHMHINSKDRTAVASNPGAPDSDVTINPADLEGMEICHHVETLDEKQRLRKLDWGLIPWLSLLYLLAFLTRTNIGNAKLAGFTTAIHLDSSGEQYNLALALFFISYSLFEPASNVLLKMLKPNHYLTLLMVLCGIITISTGFVSNAGGLFAARFCLGVVQAGVFPGVNYILSCWYRRSELGFRSAIFFSAAAISGSFGGLLAYGLQQMDGVAGRGGWSWIFIIEGIIVVLIGIISWWMVFNFPDDYANKPNNKRAKLIRCIEENSHRRDSIPADTPPERPFSQTLKLSLTDWKTWTGIMIYGGAAGPLFAFSLFLPSIIADMGTYSPTTSQLLTIPPYVVGCIATLVIALIADRTAQRGLCSIFTCLFAILGFFLLLFGKNVAMKYTGTFLAAIGIYPCIPNAVAWSSNNIIDPGKRGLSLGFVIGLGNLAGVVNCFVYRQQDKPDYKLGHGVVLGFLIVLLLGGSCLQHFLLVRENQKKREHLAYIADREKNGTQEELKKIEEENRKRREDGNEDSDDNFVYVE</sequence>
<evidence type="ECO:0000256" key="6">
    <source>
        <dbReference type="SAM" id="MobiDB-lite"/>
    </source>
</evidence>
<gene>
    <name evidence="9" type="ORF">DFL_008139</name>
</gene>
<dbReference type="Gene3D" id="1.20.1250.20">
    <property type="entry name" value="MFS general substrate transporter like domains"/>
    <property type="match status" value="2"/>
</dbReference>
<evidence type="ECO:0000313" key="9">
    <source>
        <dbReference type="EMBL" id="RVD80238.1"/>
    </source>
</evidence>
<evidence type="ECO:0000256" key="2">
    <source>
        <dbReference type="ARBA" id="ARBA00022448"/>
    </source>
</evidence>
<dbReference type="InterPro" id="IPR036259">
    <property type="entry name" value="MFS_trans_sf"/>
</dbReference>
<dbReference type="InterPro" id="IPR011701">
    <property type="entry name" value="MFS"/>
</dbReference>
<dbReference type="FunFam" id="1.20.1250.20:FF:000057">
    <property type="entry name" value="MFS general substrate transporter"/>
    <property type="match status" value="1"/>
</dbReference>
<feature type="compositionally biased region" description="Basic and acidic residues" evidence="6">
    <location>
        <begin position="501"/>
        <end position="516"/>
    </location>
</feature>
<reference evidence="9 10" key="1">
    <citation type="submission" date="2019-01" db="EMBL/GenBank/DDBJ databases">
        <title>Intercellular communication is required for trap formation in the nematode-trapping fungus Duddingtonia flagrans.</title>
        <authorList>
            <person name="Youssar L."/>
            <person name="Wernet V."/>
            <person name="Hensel N."/>
            <person name="Hildebrandt H.-G."/>
            <person name="Fischer R."/>
        </authorList>
    </citation>
    <scope>NUCLEOTIDE SEQUENCE [LARGE SCALE GENOMIC DNA]</scope>
    <source>
        <strain evidence="9 10">CBS H-5679</strain>
    </source>
</reference>
<dbReference type="EMBL" id="SAEB01000012">
    <property type="protein sequence ID" value="RVD80238.1"/>
    <property type="molecule type" value="Genomic_DNA"/>
</dbReference>
<evidence type="ECO:0000256" key="1">
    <source>
        <dbReference type="ARBA" id="ARBA00004141"/>
    </source>
</evidence>
<accession>A0A436ZMX2</accession>
<dbReference type="FunFam" id="1.20.1250.20:FF:000068">
    <property type="entry name" value="MFS general substrate transporter"/>
    <property type="match status" value="1"/>
</dbReference>
<evidence type="ECO:0000256" key="5">
    <source>
        <dbReference type="ARBA" id="ARBA00023136"/>
    </source>
</evidence>
<feature type="transmembrane region" description="Helical" evidence="7">
    <location>
        <begin position="60"/>
        <end position="78"/>
    </location>
</feature>
<feature type="region of interest" description="Disordered" evidence="6">
    <location>
        <begin position="501"/>
        <end position="529"/>
    </location>
</feature>
<proteinExistence type="predicted"/>
<evidence type="ECO:0000259" key="8">
    <source>
        <dbReference type="PROSITE" id="PS50850"/>
    </source>
</evidence>
<feature type="transmembrane region" description="Helical" evidence="7">
    <location>
        <begin position="394"/>
        <end position="411"/>
    </location>
</feature>
<feature type="transmembrane region" description="Helical" evidence="7">
    <location>
        <begin position="154"/>
        <end position="176"/>
    </location>
</feature>
<dbReference type="RefSeq" id="XP_067485782.1">
    <property type="nucleotide sequence ID" value="XM_067637832.1"/>
</dbReference>
<evidence type="ECO:0000256" key="7">
    <source>
        <dbReference type="SAM" id="Phobius"/>
    </source>
</evidence>
<feature type="transmembrane region" description="Helical" evidence="7">
    <location>
        <begin position="98"/>
        <end position="117"/>
    </location>
</feature>
<dbReference type="Pfam" id="PF07690">
    <property type="entry name" value="MFS_1"/>
    <property type="match status" value="1"/>
</dbReference>
<keyword evidence="3 7" id="KW-0812">Transmembrane</keyword>
<dbReference type="PANTHER" id="PTHR43791">
    <property type="entry name" value="PERMEASE-RELATED"/>
    <property type="match status" value="1"/>
</dbReference>
<feature type="transmembrane region" description="Helical" evidence="7">
    <location>
        <begin position="363"/>
        <end position="382"/>
    </location>
</feature>
<dbReference type="Proteomes" id="UP000283090">
    <property type="component" value="Unassembled WGS sequence"/>
</dbReference>
<evidence type="ECO:0000256" key="3">
    <source>
        <dbReference type="ARBA" id="ARBA00022692"/>
    </source>
</evidence>
<organism evidence="9 10">
    <name type="scientific">Arthrobotrys flagrans</name>
    <name type="common">Nematode-trapping fungus</name>
    <name type="synonym">Trichothecium flagrans</name>
    <dbReference type="NCBI Taxonomy" id="97331"/>
    <lineage>
        <taxon>Eukaryota</taxon>
        <taxon>Fungi</taxon>
        <taxon>Dikarya</taxon>
        <taxon>Ascomycota</taxon>
        <taxon>Pezizomycotina</taxon>
        <taxon>Orbiliomycetes</taxon>
        <taxon>Orbiliales</taxon>
        <taxon>Orbiliaceae</taxon>
        <taxon>Arthrobotrys</taxon>
    </lineage>
</organism>
<dbReference type="AlphaFoldDB" id="A0A436ZMX2"/>
<feature type="transmembrane region" description="Helical" evidence="7">
    <location>
        <begin position="423"/>
        <end position="444"/>
    </location>
</feature>
<dbReference type="InterPro" id="IPR020846">
    <property type="entry name" value="MFS_dom"/>
</dbReference>